<dbReference type="NCBIfam" id="NF004363">
    <property type="entry name" value="PRK05738.2-4"/>
    <property type="match status" value="1"/>
</dbReference>
<protein>
    <recommendedName>
        <fullName evidence="6">Large ribosomal subunit protein uL23</fullName>
    </recommendedName>
</protein>
<dbReference type="RefSeq" id="WP_158367030.1">
    <property type="nucleotide sequence ID" value="NZ_CP034885.1"/>
</dbReference>
<proteinExistence type="inferred from homology"/>
<dbReference type="InterPro" id="IPR012677">
    <property type="entry name" value="Nucleotide-bd_a/b_plait_sf"/>
</dbReference>
<reference evidence="7 8" key="1">
    <citation type="submission" date="2018-12" db="EMBL/GenBank/DDBJ databases">
        <authorList>
            <person name="Chong R.A."/>
        </authorList>
    </citation>
    <scope>NUCLEOTIDE SEQUENCE [LARGE SCALE GENOMIC DNA]</scope>
    <source>
        <strain evidence="7 8">Ane</strain>
    </source>
</reference>
<dbReference type="SUPFAM" id="SSF54189">
    <property type="entry name" value="Ribosomal proteins S24e, L23 and L15e"/>
    <property type="match status" value="1"/>
</dbReference>
<evidence type="ECO:0000256" key="1">
    <source>
        <dbReference type="ARBA" id="ARBA00006700"/>
    </source>
</evidence>
<dbReference type="EMBL" id="CP034885">
    <property type="protein sequence ID" value="QCI19036.1"/>
    <property type="molecule type" value="Genomic_DNA"/>
</dbReference>
<dbReference type="Pfam" id="PF00276">
    <property type="entry name" value="Ribosomal_L23"/>
    <property type="match status" value="1"/>
</dbReference>
<dbReference type="NCBIfam" id="NF004359">
    <property type="entry name" value="PRK05738.1-3"/>
    <property type="match status" value="1"/>
</dbReference>
<dbReference type="GO" id="GO:0019843">
    <property type="term" value="F:rRNA binding"/>
    <property type="evidence" value="ECO:0007669"/>
    <property type="project" value="UniProtKB-UniRule"/>
</dbReference>
<keyword evidence="2 6" id="KW-0699">rRNA-binding</keyword>
<keyword evidence="5 6" id="KW-0687">Ribonucleoprotein</keyword>
<evidence type="ECO:0000313" key="8">
    <source>
        <dbReference type="Proteomes" id="UP000298791"/>
    </source>
</evidence>
<evidence type="ECO:0000256" key="2">
    <source>
        <dbReference type="ARBA" id="ARBA00022730"/>
    </source>
</evidence>
<comment type="subunit">
    <text evidence="6">Part of the 50S ribosomal subunit. Contacts protein L29, and trigger factor when it is bound to the ribosome.</text>
</comment>
<dbReference type="InterPro" id="IPR012678">
    <property type="entry name" value="Ribosomal_uL23/eL15/eS24_sf"/>
</dbReference>
<dbReference type="Gene3D" id="3.30.70.330">
    <property type="match status" value="1"/>
</dbReference>
<dbReference type="HAMAP" id="MF_01369_B">
    <property type="entry name" value="Ribosomal_uL23_B"/>
    <property type="match status" value="1"/>
</dbReference>
<organism evidence="7 8">
    <name type="scientific">Buchnera aphidicola</name>
    <name type="common">Aphis nerii</name>
    <dbReference type="NCBI Taxonomy" id="1241835"/>
    <lineage>
        <taxon>Bacteria</taxon>
        <taxon>Pseudomonadati</taxon>
        <taxon>Pseudomonadota</taxon>
        <taxon>Gammaproteobacteria</taxon>
        <taxon>Enterobacterales</taxon>
        <taxon>Erwiniaceae</taxon>
        <taxon>Buchnera</taxon>
    </lineage>
</organism>
<dbReference type="PANTHER" id="PTHR11620">
    <property type="entry name" value="60S RIBOSOMAL PROTEIN L23A"/>
    <property type="match status" value="1"/>
</dbReference>
<name>A0A4D6XQR7_9GAMM</name>
<dbReference type="GO" id="GO:0003735">
    <property type="term" value="F:structural constituent of ribosome"/>
    <property type="evidence" value="ECO:0007669"/>
    <property type="project" value="InterPro"/>
</dbReference>
<dbReference type="InterPro" id="IPR013025">
    <property type="entry name" value="Ribosomal_uL23-like"/>
</dbReference>
<gene>
    <name evidence="6" type="primary">rplW</name>
    <name evidence="7" type="ORF">D9V64_02655</name>
</gene>
<dbReference type="GO" id="GO:0006412">
    <property type="term" value="P:translation"/>
    <property type="evidence" value="ECO:0007669"/>
    <property type="project" value="UniProtKB-UniRule"/>
</dbReference>
<sequence length="100" mass="11806">MIFEERLLKILLSPHISEKSSILTEKYNTVVLKVLKDSTKHEIKYAVEKLFNIRVDSVKTVRIKGKNKRQSNRIIFRSDWKKAYVKVKKGQNLDFISNIE</sequence>
<accession>A0A4D6XQR7</accession>
<evidence type="ECO:0000256" key="5">
    <source>
        <dbReference type="ARBA" id="ARBA00023274"/>
    </source>
</evidence>
<dbReference type="FunFam" id="3.30.70.330:FF:000001">
    <property type="entry name" value="50S ribosomal protein L23"/>
    <property type="match status" value="1"/>
</dbReference>
<dbReference type="GO" id="GO:0005840">
    <property type="term" value="C:ribosome"/>
    <property type="evidence" value="ECO:0007669"/>
    <property type="project" value="UniProtKB-KW"/>
</dbReference>
<evidence type="ECO:0000256" key="4">
    <source>
        <dbReference type="ARBA" id="ARBA00022980"/>
    </source>
</evidence>
<dbReference type="OrthoDB" id="9793353at2"/>
<dbReference type="GO" id="GO:1990904">
    <property type="term" value="C:ribonucleoprotein complex"/>
    <property type="evidence" value="ECO:0007669"/>
    <property type="project" value="UniProtKB-KW"/>
</dbReference>
<evidence type="ECO:0000256" key="3">
    <source>
        <dbReference type="ARBA" id="ARBA00022884"/>
    </source>
</evidence>
<dbReference type="AlphaFoldDB" id="A0A4D6XQR7"/>
<evidence type="ECO:0000313" key="7">
    <source>
        <dbReference type="EMBL" id="QCI19036.1"/>
    </source>
</evidence>
<comment type="function">
    <text evidence="6">One of the early assembly proteins it binds 23S rRNA. One of the proteins that surrounds the polypeptide exit tunnel on the outside of the ribosome. Forms the main docking site for trigger factor binding to the ribosome.</text>
</comment>
<reference evidence="7 8" key="2">
    <citation type="submission" date="2019-05" db="EMBL/GenBank/DDBJ databases">
        <title>Genome evolution of the obligate endosymbiont Buchnera aphidicola.</title>
        <authorList>
            <person name="Moran N.A."/>
        </authorList>
    </citation>
    <scope>NUCLEOTIDE SEQUENCE [LARGE SCALE GENOMIC DNA]</scope>
    <source>
        <strain evidence="7 8">Ane</strain>
    </source>
</reference>
<evidence type="ECO:0000256" key="6">
    <source>
        <dbReference type="HAMAP-Rule" id="MF_01369"/>
    </source>
</evidence>
<dbReference type="Proteomes" id="UP000298791">
    <property type="component" value="Chromosome"/>
</dbReference>
<comment type="similarity">
    <text evidence="1 6">Belongs to the universal ribosomal protein uL23 family.</text>
</comment>
<keyword evidence="3 6" id="KW-0694">RNA-binding</keyword>
<dbReference type="NCBIfam" id="NF004358">
    <property type="entry name" value="PRK05738.1-1"/>
    <property type="match status" value="1"/>
</dbReference>
<keyword evidence="4 6" id="KW-0689">Ribosomal protein</keyword>